<dbReference type="SMART" id="SM00862">
    <property type="entry name" value="Trans_reg_C"/>
    <property type="match status" value="1"/>
</dbReference>
<protein>
    <submittedName>
        <fullName evidence="7">AfsR/SARP family transcriptional regulator</fullName>
    </submittedName>
</protein>
<reference evidence="7 8" key="1">
    <citation type="submission" date="2024-05" db="EMBL/GenBank/DDBJ databases">
        <title>Microbispora sp.ZYX-F-249.</title>
        <authorList>
            <person name="Xie H."/>
        </authorList>
    </citation>
    <scope>NUCLEOTIDE SEQUENCE [LARGE SCALE GENOMIC DNA]</scope>
    <source>
        <strain evidence="7 8">ZYX-F-249</strain>
    </source>
</reference>
<evidence type="ECO:0000313" key="7">
    <source>
        <dbReference type="EMBL" id="MEN3535233.1"/>
    </source>
</evidence>
<proteinExistence type="inferred from homology"/>
<dbReference type="Pfam" id="PF00486">
    <property type="entry name" value="Trans_reg_C"/>
    <property type="match status" value="1"/>
</dbReference>
<dbReference type="InterPro" id="IPR001867">
    <property type="entry name" value="OmpR/PhoB-type_DNA-bd"/>
</dbReference>
<gene>
    <name evidence="7" type="ORF">AAH991_09005</name>
</gene>
<dbReference type="InterPro" id="IPR051677">
    <property type="entry name" value="AfsR-DnrI-RedD_regulator"/>
</dbReference>
<comment type="similarity">
    <text evidence="1">Belongs to the AfsR/DnrI/RedD regulatory family.</text>
</comment>
<dbReference type="Proteomes" id="UP001447516">
    <property type="component" value="Unassembled WGS sequence"/>
</dbReference>
<dbReference type="EMBL" id="JBDJAW010000005">
    <property type="protein sequence ID" value="MEN3535233.1"/>
    <property type="molecule type" value="Genomic_DNA"/>
</dbReference>
<keyword evidence="4" id="KW-0804">Transcription</keyword>
<dbReference type="Gene3D" id="1.10.10.10">
    <property type="entry name" value="Winged helix-like DNA-binding domain superfamily/Winged helix DNA-binding domain"/>
    <property type="match status" value="1"/>
</dbReference>
<dbReference type="SUPFAM" id="SSF46894">
    <property type="entry name" value="C-terminal effector domain of the bipartite response regulators"/>
    <property type="match status" value="1"/>
</dbReference>
<dbReference type="InterPro" id="IPR016032">
    <property type="entry name" value="Sig_transdc_resp-reg_C-effctor"/>
</dbReference>
<evidence type="ECO:0000256" key="4">
    <source>
        <dbReference type="ARBA" id="ARBA00023163"/>
    </source>
</evidence>
<dbReference type="Gene3D" id="1.25.40.10">
    <property type="entry name" value="Tetratricopeptide repeat domain"/>
    <property type="match status" value="1"/>
</dbReference>
<dbReference type="InterPro" id="IPR036388">
    <property type="entry name" value="WH-like_DNA-bd_sf"/>
</dbReference>
<evidence type="ECO:0000313" key="8">
    <source>
        <dbReference type="Proteomes" id="UP001447516"/>
    </source>
</evidence>
<dbReference type="SMART" id="SM01043">
    <property type="entry name" value="BTAD"/>
    <property type="match status" value="1"/>
</dbReference>
<comment type="caution">
    <text evidence="7">The sequence shown here is derived from an EMBL/GenBank/DDBJ whole genome shotgun (WGS) entry which is preliminary data.</text>
</comment>
<name>A0ABV0AL05_9ACTN</name>
<dbReference type="Pfam" id="PF03704">
    <property type="entry name" value="BTAD"/>
    <property type="match status" value="1"/>
</dbReference>
<dbReference type="PROSITE" id="PS51755">
    <property type="entry name" value="OMPR_PHOB"/>
    <property type="match status" value="1"/>
</dbReference>
<keyword evidence="3 5" id="KW-0238">DNA-binding</keyword>
<dbReference type="InterPro" id="IPR011990">
    <property type="entry name" value="TPR-like_helical_dom_sf"/>
</dbReference>
<evidence type="ECO:0000256" key="2">
    <source>
        <dbReference type="ARBA" id="ARBA00023015"/>
    </source>
</evidence>
<organism evidence="7 8">
    <name type="scientific">Microbispora maris</name>
    <dbReference type="NCBI Taxonomy" id="3144104"/>
    <lineage>
        <taxon>Bacteria</taxon>
        <taxon>Bacillati</taxon>
        <taxon>Actinomycetota</taxon>
        <taxon>Actinomycetes</taxon>
        <taxon>Streptosporangiales</taxon>
        <taxon>Streptosporangiaceae</taxon>
        <taxon>Microbispora</taxon>
    </lineage>
</organism>
<evidence type="ECO:0000256" key="5">
    <source>
        <dbReference type="PROSITE-ProRule" id="PRU01091"/>
    </source>
</evidence>
<dbReference type="CDD" id="cd15831">
    <property type="entry name" value="BTAD"/>
    <property type="match status" value="1"/>
</dbReference>
<dbReference type="PANTHER" id="PTHR35807:SF1">
    <property type="entry name" value="TRANSCRIPTIONAL REGULATOR REDD"/>
    <property type="match status" value="1"/>
</dbReference>
<feature type="domain" description="OmpR/PhoB-type" evidence="6">
    <location>
        <begin position="1"/>
        <end position="91"/>
    </location>
</feature>
<feature type="DNA-binding region" description="OmpR/PhoB-type" evidence="5">
    <location>
        <begin position="1"/>
        <end position="91"/>
    </location>
</feature>
<keyword evidence="8" id="KW-1185">Reference proteome</keyword>
<dbReference type="InterPro" id="IPR005158">
    <property type="entry name" value="BTAD"/>
</dbReference>
<sequence length="270" mass="30363">MRLRFGILGPVQVWQGGEPVHLGAAKQRLLLTCLLLEPNRPVSIERLFAALWEDRPPKSALANVRSYVNLLRRRLDDHRLRARPPGYSLTVCDEELDVLEFRESLRQGREAMARSDHAEGLRHFSAALGLWRGGAAEDVPRTMGVAAQLDALEEQRFLAVEEAARARLALGRYAEVIGGLRETLALRPTRERLWGHLMVALYRTGDVAGALTVYGEAREALNLHLGIEPGPELTELHHLMLNRDPRLAGPAVGWRSRRTACPRPRRPSRR</sequence>
<accession>A0ABV0AL05</accession>
<dbReference type="SUPFAM" id="SSF48452">
    <property type="entry name" value="TPR-like"/>
    <property type="match status" value="1"/>
</dbReference>
<dbReference type="RefSeq" id="WP_346225294.1">
    <property type="nucleotide sequence ID" value="NZ_JBDJAW010000005.1"/>
</dbReference>
<evidence type="ECO:0000256" key="3">
    <source>
        <dbReference type="ARBA" id="ARBA00023125"/>
    </source>
</evidence>
<keyword evidence="2" id="KW-0805">Transcription regulation</keyword>
<evidence type="ECO:0000259" key="6">
    <source>
        <dbReference type="PROSITE" id="PS51755"/>
    </source>
</evidence>
<dbReference type="PANTHER" id="PTHR35807">
    <property type="entry name" value="TRANSCRIPTIONAL REGULATOR REDD-RELATED"/>
    <property type="match status" value="1"/>
</dbReference>
<evidence type="ECO:0000256" key="1">
    <source>
        <dbReference type="ARBA" id="ARBA00005820"/>
    </source>
</evidence>